<evidence type="ECO:0000313" key="1">
    <source>
        <dbReference type="EMBL" id="MDR6711404.1"/>
    </source>
</evidence>
<keyword evidence="2" id="KW-1185">Reference proteome</keyword>
<sequence>MKRVRLIRHGESAANAGAASHDHATIPLTAKGMEQARQVARSVIRAPELIVVSPFSRAQVTASFTAATFPAAALETWSIEEFTYLAPARCVNTTVAQRRGWVDQYWTKADPSHHDGEGAESFLDFVDRGRTFLDRLAAHPAQDIVAFSHGQFLNVLAWLIERRSVLIDGRAMTDWRHYEITHHVPNGCGYQLYAEQDDANWRLSHSISVQGVFEATQRQLEAEQTPAEDARSAKAQGCPATSAG</sequence>
<comment type="caution">
    <text evidence="1">The sequence shown here is derived from an EMBL/GenBank/DDBJ whole genome shotgun (WGS) entry which is preliminary data.</text>
</comment>
<reference evidence="1" key="1">
    <citation type="submission" date="2023-07" db="EMBL/GenBank/DDBJ databases">
        <title>Sorghum-associated microbial communities from plants grown in Nebraska, USA.</title>
        <authorList>
            <person name="Schachtman D."/>
        </authorList>
    </citation>
    <scope>NUCLEOTIDE SEQUENCE</scope>
    <source>
        <strain evidence="1">BE56</strain>
    </source>
</reference>
<dbReference type="Proteomes" id="UP001259587">
    <property type="component" value="Unassembled WGS sequence"/>
</dbReference>
<accession>A0ACC6JYZ3</accession>
<protein>
    <submittedName>
        <fullName evidence="1">Broad specificity phosphatase PhoE</fullName>
    </submittedName>
</protein>
<gene>
    <name evidence="1" type="ORF">J2W83_000998</name>
</gene>
<evidence type="ECO:0000313" key="2">
    <source>
        <dbReference type="Proteomes" id="UP001259587"/>
    </source>
</evidence>
<dbReference type="EMBL" id="JAVDTH010000004">
    <property type="protein sequence ID" value="MDR6711404.1"/>
    <property type="molecule type" value="Genomic_DNA"/>
</dbReference>
<proteinExistence type="predicted"/>
<organism evidence="1 2">
    <name type="scientific">Pseudomonas hunanensis</name>
    <dbReference type="NCBI Taxonomy" id="1247546"/>
    <lineage>
        <taxon>Bacteria</taxon>
        <taxon>Pseudomonadati</taxon>
        <taxon>Pseudomonadota</taxon>
        <taxon>Gammaproteobacteria</taxon>
        <taxon>Pseudomonadales</taxon>
        <taxon>Pseudomonadaceae</taxon>
        <taxon>Pseudomonas</taxon>
    </lineage>
</organism>
<name>A0ACC6JYZ3_9PSED</name>